<feature type="compositionally biased region" description="Basic and acidic residues" evidence="8">
    <location>
        <begin position="930"/>
        <end position="944"/>
    </location>
</feature>
<comment type="similarity">
    <text evidence="2 7">Belongs to the reduced folate carrier (RFC) transporter (TC 2.A.48) family.</text>
</comment>
<dbReference type="PANTHER" id="PTHR10686:SF37">
    <property type="entry name" value="THIAMINE TRANSPORTER 2"/>
    <property type="match status" value="1"/>
</dbReference>
<evidence type="ECO:0000256" key="4">
    <source>
        <dbReference type="ARBA" id="ARBA00022692"/>
    </source>
</evidence>
<keyword evidence="4 7" id="KW-0812">Transmembrane</keyword>
<dbReference type="InterPro" id="IPR002666">
    <property type="entry name" value="Folate_carrier"/>
</dbReference>
<protein>
    <recommendedName>
        <fullName evidence="7">Thiamine transporter 2</fullName>
        <shortName evidence="7">ThTr-2</shortName>
        <shortName evidence="7">ThTr2</shortName>
    </recommendedName>
    <alternativeName>
        <fullName evidence="7">Solute carrier family 19 member 3</fullName>
    </alternativeName>
</protein>
<feature type="transmembrane region" description="Helical" evidence="9">
    <location>
        <begin position="55"/>
        <end position="73"/>
    </location>
</feature>
<dbReference type="InterPro" id="IPR028337">
    <property type="entry name" value="ThTr-2"/>
</dbReference>
<name>A0A060X5T0_ONCMY</name>
<organism evidence="10 11">
    <name type="scientific">Oncorhynchus mykiss</name>
    <name type="common">Rainbow trout</name>
    <name type="synonym">Salmo gairdneri</name>
    <dbReference type="NCBI Taxonomy" id="8022"/>
    <lineage>
        <taxon>Eukaryota</taxon>
        <taxon>Metazoa</taxon>
        <taxon>Chordata</taxon>
        <taxon>Craniata</taxon>
        <taxon>Vertebrata</taxon>
        <taxon>Euteleostomi</taxon>
        <taxon>Actinopterygii</taxon>
        <taxon>Neopterygii</taxon>
        <taxon>Teleostei</taxon>
        <taxon>Protacanthopterygii</taxon>
        <taxon>Salmoniformes</taxon>
        <taxon>Salmonidae</taxon>
        <taxon>Salmoninae</taxon>
        <taxon>Oncorhynchus</taxon>
    </lineage>
</organism>
<evidence type="ECO:0000313" key="11">
    <source>
        <dbReference type="Proteomes" id="UP000193380"/>
    </source>
</evidence>
<dbReference type="AlphaFoldDB" id="A0A060X5T0"/>
<feature type="transmembrane region" description="Helical" evidence="9">
    <location>
        <begin position="551"/>
        <end position="569"/>
    </location>
</feature>
<feature type="transmembrane region" description="Helical" evidence="9">
    <location>
        <begin position="147"/>
        <end position="165"/>
    </location>
</feature>
<feature type="transmembrane region" description="Helical" evidence="9">
    <location>
        <begin position="642"/>
        <end position="662"/>
    </location>
</feature>
<comment type="function">
    <text evidence="7">Mediates high affinity thiamine uptake, probably via a proton anti-port mechanism. Has no folate transport activity.</text>
</comment>
<reference evidence="10" key="1">
    <citation type="journal article" date="2014" name="Nat. Commun.">
        <title>The rainbow trout genome provides novel insights into evolution after whole-genome duplication in vertebrates.</title>
        <authorList>
            <person name="Berthelot C."/>
            <person name="Brunet F."/>
            <person name="Chalopin D."/>
            <person name="Juanchich A."/>
            <person name="Bernard M."/>
            <person name="Noel B."/>
            <person name="Bento P."/>
            <person name="Da Silva C."/>
            <person name="Labadie K."/>
            <person name="Alberti A."/>
            <person name="Aury J.M."/>
            <person name="Louis A."/>
            <person name="Dehais P."/>
            <person name="Bardou P."/>
            <person name="Montfort J."/>
            <person name="Klopp C."/>
            <person name="Cabau C."/>
            <person name="Gaspin C."/>
            <person name="Thorgaard G.H."/>
            <person name="Boussaha M."/>
            <person name="Quillet E."/>
            <person name="Guyomard R."/>
            <person name="Galiana D."/>
            <person name="Bobe J."/>
            <person name="Volff J.N."/>
            <person name="Genet C."/>
            <person name="Wincker P."/>
            <person name="Jaillon O."/>
            <person name="Roest Crollius H."/>
            <person name="Guiguen Y."/>
        </authorList>
    </citation>
    <scope>NUCLEOTIDE SEQUENCE [LARGE SCALE GENOMIC DNA]</scope>
</reference>
<dbReference type="PANTHER" id="PTHR10686">
    <property type="entry name" value="FOLATE TRANSPORTER"/>
    <property type="match status" value="1"/>
</dbReference>
<dbReference type="Pfam" id="PF01770">
    <property type="entry name" value="Folate_carrier"/>
    <property type="match status" value="2"/>
</dbReference>
<feature type="transmembrane region" description="Helical" evidence="9">
    <location>
        <begin position="833"/>
        <end position="852"/>
    </location>
</feature>
<feature type="transmembrane region" description="Helical" evidence="9">
    <location>
        <begin position="618"/>
        <end position="636"/>
    </location>
</feature>
<dbReference type="FunFam" id="1.20.1250.20:FF:000225">
    <property type="entry name" value="Solute carrier family 19 member 1"/>
    <property type="match status" value="2"/>
</dbReference>
<dbReference type="Proteomes" id="UP000193380">
    <property type="component" value="Unassembled WGS sequence"/>
</dbReference>
<dbReference type="GO" id="GO:0005886">
    <property type="term" value="C:plasma membrane"/>
    <property type="evidence" value="ECO:0007669"/>
    <property type="project" value="UniProtKB-UniRule"/>
</dbReference>
<feature type="transmembrane region" description="Helical" evidence="9">
    <location>
        <begin position="525"/>
        <end position="544"/>
    </location>
</feature>
<feature type="transmembrane region" description="Helical" evidence="9">
    <location>
        <begin position="110"/>
        <end position="127"/>
    </location>
</feature>
<dbReference type="Gene3D" id="1.20.1250.20">
    <property type="entry name" value="MFS general substrate transporter like domains"/>
    <property type="match status" value="2"/>
</dbReference>
<feature type="transmembrane region" description="Helical" evidence="9">
    <location>
        <begin position="807"/>
        <end position="827"/>
    </location>
</feature>
<evidence type="ECO:0000256" key="6">
    <source>
        <dbReference type="ARBA" id="ARBA00023136"/>
    </source>
</evidence>
<accession>A0A060X5T0</accession>
<feature type="transmembrane region" description="Helical" evidence="9">
    <location>
        <begin position="581"/>
        <end position="598"/>
    </location>
</feature>
<dbReference type="NCBIfam" id="TIGR00806">
    <property type="entry name" value="rfc"/>
    <property type="match status" value="2"/>
</dbReference>
<evidence type="ECO:0000256" key="7">
    <source>
        <dbReference type="PIRNR" id="PIRNR028739"/>
    </source>
</evidence>
<evidence type="ECO:0000256" key="8">
    <source>
        <dbReference type="SAM" id="MobiDB-lite"/>
    </source>
</evidence>
<evidence type="ECO:0000256" key="9">
    <source>
        <dbReference type="SAM" id="Phobius"/>
    </source>
</evidence>
<keyword evidence="3 7" id="KW-0813">Transport</keyword>
<proteinExistence type="inferred from homology"/>
<dbReference type="EMBL" id="FR904849">
    <property type="protein sequence ID" value="CDQ72684.1"/>
    <property type="molecule type" value="Genomic_DNA"/>
</dbReference>
<sequence length="955" mass="107677">MDAVKRWKAGWGYPTTMLCVYGFFSTVKPLVPFIYPYLTGPDKNLTVEQVTNEIYPVWTYSYLAVMVPVFLLTDWLRYKPVVVFQCINLFITWAMMLLVQEVAVFKAMQFFYGVKSACEVAYFSYIYSIVDLKYYRKATSYCRSVQLLGYTVGSVLGQLLVSFNLMSYNNILVLTLVLISIALVTSLFLPMPQRSMFFHRRDMCTGDVSTEGPVRARGCSQIFLLLWRDFLQCYSTRALLYWSLWWVLATCGYNQAINYVQVLWAHIQPSQKVQVYNGGVEAVSNLFGAATAYGIGFIQVDWAQWGELFLGSISGLGAAALFIMTFTDNIWVCYAGYVAFKGLYMLLITFAMFQIATDLSMERYALIFGANNFGSLVLQTIITSVVVDGRGLGLGIIPQFIIYGSYFSAIAVIFFLRGVYTIMRVRQSHRDSTAAEEPPSPTMSGKAAEPQHVKVMKLCGDTGDYLFGSVRLEALKQWRAGWGYPTTLLCIYGFFSTVKPIEPFLIPYLTGPDKNLTVEKVTNEIFPVWTYSYLAVLVPVFLLTDWLRYKPVVVFQCINLFVTTAMLLWLQGVAAMQAMQFAYAVVTASEVAYFSYIYSIAELKHYRKATSYCRSVQLLGYTMGSVLGQLLVSFNLMSYNNILVLTLVLLFIALVTSLILPMPQRSMFFHRSQERHETGNVEELDAQELPEALGREGMCAGDGEMAESPEEPVRTRSCSQVLIQLWRDFLQCYSTRELLYWSVWWALATCGYNQTVNYVQVLWQHVEPSQNFTVYNGGVEAVSNLFGAATAYGIGFTQVDWAQWGELALGSFSGLGAAALFTMTFTANIWACYAGYIVFKCLYILLITIAMFQIATDLSMERYALIFGANNFGALVLQTIITSVVVDGRGLGLGIIPQFIIYGSYFSAIAVIFFLRGVYTIMRVRQSHRDSTAAEEPPSLKDSDTCPEQRLSRRN</sequence>
<feature type="transmembrane region" description="Helical" evidence="9">
    <location>
        <begin position="171"/>
        <end position="191"/>
    </location>
</feature>
<comment type="subcellular location">
    <subcellularLocation>
        <location evidence="1 7">Membrane</location>
        <topology evidence="1 7">Multi-pass membrane protein</topology>
    </subcellularLocation>
</comment>
<dbReference type="PaxDb" id="8022-A0A060X5T0"/>
<reference evidence="10" key="2">
    <citation type="submission" date="2014-03" db="EMBL/GenBank/DDBJ databases">
        <authorList>
            <person name="Genoscope - CEA"/>
        </authorList>
    </citation>
    <scope>NUCLEOTIDE SEQUENCE</scope>
</reference>
<feature type="transmembrane region" description="Helical" evidence="9">
    <location>
        <begin position="80"/>
        <end position="98"/>
    </location>
</feature>
<feature type="transmembrane region" description="Helical" evidence="9">
    <location>
        <begin position="12"/>
        <end position="35"/>
    </location>
</feature>
<dbReference type="STRING" id="8022.A0A060X5T0"/>
<dbReference type="PIRSF" id="PIRSF500795">
    <property type="entry name" value="Thiamine_transporter_2"/>
    <property type="match status" value="1"/>
</dbReference>
<keyword evidence="6 7" id="KW-0472">Membrane</keyword>
<feature type="region of interest" description="Disordered" evidence="8">
    <location>
        <begin position="930"/>
        <end position="955"/>
    </location>
</feature>
<feature type="transmembrane region" description="Helical" evidence="9">
    <location>
        <begin position="898"/>
        <end position="919"/>
    </location>
</feature>
<dbReference type="PIRSF" id="PIRSF028739">
    <property type="entry name" value="Folate_carrier"/>
    <property type="match status" value="1"/>
</dbReference>
<keyword evidence="5 7" id="KW-1133">Transmembrane helix</keyword>
<dbReference type="SUPFAM" id="SSF103473">
    <property type="entry name" value="MFS general substrate transporter"/>
    <property type="match status" value="2"/>
</dbReference>
<feature type="transmembrane region" description="Helical" evidence="9">
    <location>
        <begin position="864"/>
        <end position="886"/>
    </location>
</feature>
<dbReference type="GO" id="GO:0015234">
    <property type="term" value="F:thiamine transmembrane transporter activity"/>
    <property type="evidence" value="ECO:0007669"/>
    <property type="project" value="UniProtKB-UniRule"/>
</dbReference>
<feature type="transmembrane region" description="Helical" evidence="9">
    <location>
        <begin position="365"/>
        <end position="387"/>
    </location>
</feature>
<keyword evidence="7" id="KW-0325">Glycoprotein</keyword>
<dbReference type="InterPro" id="IPR036259">
    <property type="entry name" value="MFS_trans_sf"/>
</dbReference>
<evidence type="ECO:0000256" key="5">
    <source>
        <dbReference type="ARBA" id="ARBA00022989"/>
    </source>
</evidence>
<evidence type="ECO:0000313" key="10">
    <source>
        <dbReference type="EMBL" id="CDQ72684.1"/>
    </source>
</evidence>
<feature type="transmembrane region" description="Helical" evidence="9">
    <location>
        <begin position="399"/>
        <end position="420"/>
    </location>
</feature>
<feature type="transmembrane region" description="Helical" evidence="9">
    <location>
        <begin position="332"/>
        <end position="353"/>
    </location>
</feature>
<gene>
    <name evidence="10" type="ORF">GSONMT00045309001</name>
</gene>
<evidence type="ECO:0000256" key="3">
    <source>
        <dbReference type="ARBA" id="ARBA00022448"/>
    </source>
</evidence>
<evidence type="ECO:0000256" key="1">
    <source>
        <dbReference type="ARBA" id="ARBA00004141"/>
    </source>
</evidence>
<feature type="transmembrane region" description="Helical" evidence="9">
    <location>
        <begin position="308"/>
        <end position="326"/>
    </location>
</feature>
<evidence type="ECO:0000256" key="2">
    <source>
        <dbReference type="ARBA" id="ARBA00005773"/>
    </source>
</evidence>